<reference evidence="2" key="1">
    <citation type="journal article" date="2014" name="Int. J. Syst. Evol. Microbiol.">
        <title>Complete genome sequence of Corynebacterium casei LMG S-19264T (=DSM 44701T), isolated from a smear-ripened cheese.</title>
        <authorList>
            <consortium name="US DOE Joint Genome Institute (JGI-PGF)"/>
            <person name="Walter F."/>
            <person name="Albersmeier A."/>
            <person name="Kalinowski J."/>
            <person name="Ruckert C."/>
        </authorList>
    </citation>
    <scope>NUCLEOTIDE SEQUENCE</scope>
    <source>
        <strain evidence="2">CGMCC 1.12360</strain>
    </source>
</reference>
<evidence type="ECO:0000313" key="3">
    <source>
        <dbReference type="Proteomes" id="UP000602050"/>
    </source>
</evidence>
<dbReference type="Proteomes" id="UP000602050">
    <property type="component" value="Unassembled WGS sequence"/>
</dbReference>
<keyword evidence="3" id="KW-1185">Reference proteome</keyword>
<proteinExistence type="predicted"/>
<dbReference type="AlphaFoldDB" id="A0A8J2XGA7"/>
<name>A0A8J2XGA7_9BACI</name>
<reference evidence="2" key="2">
    <citation type="submission" date="2020-09" db="EMBL/GenBank/DDBJ databases">
        <authorList>
            <person name="Sun Q."/>
            <person name="Zhou Y."/>
        </authorList>
    </citation>
    <scope>NUCLEOTIDE SEQUENCE</scope>
    <source>
        <strain evidence="2">CGMCC 1.12360</strain>
    </source>
</reference>
<evidence type="ECO:0000313" key="2">
    <source>
        <dbReference type="EMBL" id="GFZ87456.1"/>
    </source>
</evidence>
<gene>
    <name evidence="2" type="ORF">GCM10010978_29090</name>
</gene>
<dbReference type="Pfam" id="PF05598">
    <property type="entry name" value="DUF772"/>
    <property type="match status" value="1"/>
</dbReference>
<accession>A0A8J2XGA7</accession>
<dbReference type="EMBL" id="BMEV01000074">
    <property type="protein sequence ID" value="GFZ87456.1"/>
    <property type="molecule type" value="Genomic_DNA"/>
</dbReference>
<comment type="caution">
    <text evidence="2">The sequence shown here is derived from an EMBL/GenBank/DDBJ whole genome shotgun (WGS) entry which is preliminary data.</text>
</comment>
<feature type="domain" description="Transposase InsH N-terminal" evidence="1">
    <location>
        <begin position="5"/>
        <end position="63"/>
    </location>
</feature>
<evidence type="ECO:0000259" key="1">
    <source>
        <dbReference type="Pfam" id="PF05598"/>
    </source>
</evidence>
<protein>
    <recommendedName>
        <fullName evidence="1">Transposase InsH N-terminal domain-containing protein</fullName>
    </recommendedName>
</protein>
<sequence length="79" mass="9051">MKDPTQGNKAFSVRIALGSLIIKERMNWSDEETVAQITENPYLQYFIGLPEFQEKAQFDASLMDPFPKTLGRIHHQPGE</sequence>
<organism evidence="2 3">
    <name type="scientific">Compostibacillus humi</name>
    <dbReference type="NCBI Taxonomy" id="1245525"/>
    <lineage>
        <taxon>Bacteria</taxon>
        <taxon>Bacillati</taxon>
        <taxon>Bacillota</taxon>
        <taxon>Bacilli</taxon>
        <taxon>Bacillales</taxon>
        <taxon>Bacillaceae</taxon>
        <taxon>Compostibacillus</taxon>
    </lineage>
</organism>
<dbReference type="InterPro" id="IPR008490">
    <property type="entry name" value="Transposase_InsH_N"/>
</dbReference>